<dbReference type="PANTHER" id="PTHR33083:SF116">
    <property type="entry name" value="OS04G0413900 PROTEIN"/>
    <property type="match status" value="1"/>
</dbReference>
<sequence length="265" mass="29601">MEPSSERFLELFSQPQSENANGTVTGTGYELDEDEVFWTGDFSEPKQNRQFDPLSTGDELDEDEVFWTSDFSEAKQNHQFDPPSTTLVHGNNLNSVVFRRPENFGILVALQEDDKKRTLGDRHFLYRIASVSPSSSSSSFSSATSSSRMIPAVPKPLQSFSKGESLMSVPNGKFHQSAPVNVPVMPKWGSRERNGAVSVEDDVKGEDEILPPHEIVARGSTRSSMTTFSVLEGVGRTLKGRDLRQVRNAVWRKTGNHRYPVEFGR</sequence>
<protein>
    <recommendedName>
        <fullName evidence="5">Senescence regulator S40</fullName>
    </recommendedName>
</protein>
<evidence type="ECO:0000256" key="1">
    <source>
        <dbReference type="ARBA" id="ARBA00034773"/>
    </source>
</evidence>
<dbReference type="Pfam" id="PF04520">
    <property type="entry name" value="Senescence_reg"/>
    <property type="match status" value="1"/>
</dbReference>
<dbReference type="InterPro" id="IPR007608">
    <property type="entry name" value="Senescence_reg_S40"/>
</dbReference>
<name>A0A9Q0KZA5_9MAGN</name>
<dbReference type="AlphaFoldDB" id="A0A9Q0KZA5"/>
<evidence type="ECO:0000313" key="3">
    <source>
        <dbReference type="EMBL" id="KAJ4979029.1"/>
    </source>
</evidence>
<dbReference type="Proteomes" id="UP001141806">
    <property type="component" value="Unassembled WGS sequence"/>
</dbReference>
<gene>
    <name evidence="3" type="ORF">NE237_009809</name>
</gene>
<organism evidence="3 4">
    <name type="scientific">Protea cynaroides</name>
    <dbReference type="NCBI Taxonomy" id="273540"/>
    <lineage>
        <taxon>Eukaryota</taxon>
        <taxon>Viridiplantae</taxon>
        <taxon>Streptophyta</taxon>
        <taxon>Embryophyta</taxon>
        <taxon>Tracheophyta</taxon>
        <taxon>Spermatophyta</taxon>
        <taxon>Magnoliopsida</taxon>
        <taxon>Proteales</taxon>
        <taxon>Proteaceae</taxon>
        <taxon>Protea</taxon>
    </lineage>
</organism>
<evidence type="ECO:0000256" key="2">
    <source>
        <dbReference type="SAM" id="MobiDB-lite"/>
    </source>
</evidence>
<dbReference type="EMBL" id="JAMYWD010000002">
    <property type="protein sequence ID" value="KAJ4979029.1"/>
    <property type="molecule type" value="Genomic_DNA"/>
</dbReference>
<reference evidence="3" key="1">
    <citation type="journal article" date="2023" name="Plant J.">
        <title>The genome of the king protea, Protea cynaroides.</title>
        <authorList>
            <person name="Chang J."/>
            <person name="Duong T.A."/>
            <person name="Schoeman C."/>
            <person name="Ma X."/>
            <person name="Roodt D."/>
            <person name="Barker N."/>
            <person name="Li Z."/>
            <person name="Van de Peer Y."/>
            <person name="Mizrachi E."/>
        </authorList>
    </citation>
    <scope>NUCLEOTIDE SEQUENCE</scope>
    <source>
        <tissue evidence="3">Young leaves</tissue>
    </source>
</reference>
<dbReference type="OrthoDB" id="684536at2759"/>
<feature type="region of interest" description="Disordered" evidence="2">
    <location>
        <begin position="178"/>
        <end position="200"/>
    </location>
</feature>
<comment type="caution">
    <text evidence="3">The sequence shown here is derived from an EMBL/GenBank/DDBJ whole genome shotgun (WGS) entry which is preliminary data.</text>
</comment>
<evidence type="ECO:0008006" key="5">
    <source>
        <dbReference type="Google" id="ProtNLM"/>
    </source>
</evidence>
<feature type="region of interest" description="Disordered" evidence="2">
    <location>
        <begin position="1"/>
        <end position="29"/>
    </location>
</feature>
<evidence type="ECO:0000313" key="4">
    <source>
        <dbReference type="Proteomes" id="UP001141806"/>
    </source>
</evidence>
<comment type="similarity">
    <text evidence="1">Belongs to the senescence regulator S40 family.</text>
</comment>
<feature type="compositionally biased region" description="Polar residues" evidence="2">
    <location>
        <begin position="13"/>
        <end position="26"/>
    </location>
</feature>
<proteinExistence type="inferred from homology"/>
<keyword evidence="4" id="KW-1185">Reference proteome</keyword>
<accession>A0A9Q0KZA5</accession>
<dbReference type="PANTHER" id="PTHR33083">
    <property type="entry name" value="EXPRESSED PROTEIN"/>
    <property type="match status" value="1"/>
</dbReference>
<dbReference type="GO" id="GO:0010150">
    <property type="term" value="P:leaf senescence"/>
    <property type="evidence" value="ECO:0007669"/>
    <property type="project" value="UniProtKB-ARBA"/>
</dbReference>